<sequence length="384" mass="43077">MKRIIIAGGGIAGTIVANRLAKALSPEIGKGEVEVVVLDKSDRHVYQPGQLFVGMGLVEPTEIVKNERDLLDDRVKFVHGEKGEITKIDPANNTVVTADGVKHTYDYLVIATGSHLNWDEIPGLRETEYTPWSYEDALKMREAVQQFQGGTVVINVARLPHKCLVGPLEMTLMFEDWTRRIGIRDKTRIIYTYPIQGVFGIKSTNDLMIKIFKERGIEIISPFTVTRVDPKEKVIESQEGEKIKFDLLLGVPPHVGAKVIGDSGIGDKRNWVPTDKFTLQMKGYSNVYVIGDTTDIPILKAGSTADFESYVVTANIVNDIRGIKQKKMYDGSVFCYIVTGLDQATYIRFNYNNPPIPPPPSYVHWWGKILYNKLYWTVTAKALV</sequence>
<dbReference type="GO" id="GO:0016491">
    <property type="term" value="F:oxidoreductase activity"/>
    <property type="evidence" value="ECO:0007669"/>
    <property type="project" value="InterPro"/>
</dbReference>
<dbReference type="Gene3D" id="3.50.50.60">
    <property type="entry name" value="FAD/NAD(P)-binding domain"/>
    <property type="match status" value="2"/>
</dbReference>
<keyword evidence="3" id="KW-1185">Reference proteome</keyword>
<dbReference type="PANTHER" id="PTHR43755">
    <property type="match status" value="1"/>
</dbReference>
<proteinExistence type="predicted"/>
<feature type="domain" description="FAD/NAD(P)-binding" evidence="1">
    <location>
        <begin position="3"/>
        <end position="294"/>
    </location>
</feature>
<protein>
    <submittedName>
        <fullName evidence="2">NAD(P)/FAD-dependent oxidoreductase</fullName>
    </submittedName>
</protein>
<dbReference type="GeneID" id="42797503"/>
<dbReference type="KEGG" id="sazo:D1868_00460"/>
<dbReference type="OrthoDB" id="38899at2157"/>
<evidence type="ECO:0000259" key="1">
    <source>
        <dbReference type="Pfam" id="PF07992"/>
    </source>
</evidence>
<evidence type="ECO:0000313" key="3">
    <source>
        <dbReference type="Proteomes" id="UP000423396"/>
    </source>
</evidence>
<organism evidence="2 3">
    <name type="scientific">Stygiolobus azoricus</name>
    <dbReference type="NCBI Taxonomy" id="41675"/>
    <lineage>
        <taxon>Archaea</taxon>
        <taxon>Thermoproteota</taxon>
        <taxon>Thermoprotei</taxon>
        <taxon>Sulfolobales</taxon>
        <taxon>Sulfolobaceae</taxon>
        <taxon>Stygiolobus</taxon>
    </lineage>
</organism>
<dbReference type="EMBL" id="CP045483">
    <property type="protein sequence ID" value="QGR18619.1"/>
    <property type="molecule type" value="Genomic_DNA"/>
</dbReference>
<name>A0A650CLF2_9CREN</name>
<dbReference type="SUPFAM" id="SSF51905">
    <property type="entry name" value="FAD/NAD(P)-binding domain"/>
    <property type="match status" value="3"/>
</dbReference>
<dbReference type="AlphaFoldDB" id="A0A650CLF2"/>
<dbReference type="PANTHER" id="PTHR43755:SF1">
    <property type="entry name" value="FAD-DEPENDENT PYRIDINE NUCLEOTIDE-DISULPHIDE OXIDOREDUCTASE"/>
    <property type="match status" value="1"/>
</dbReference>
<reference evidence="2 3" key="1">
    <citation type="submission" date="2019-10" db="EMBL/GenBank/DDBJ databases">
        <title>Genome Sequences from Six Type Strain Members of the Archaeal Family Sulfolobaceae: Acidianus ambivalens, Acidianus infernus, Metallosphaera prunae, Stygiolobus azoricus, Sulfolobus metallicus, and Sulfurisphaera ohwakuensis.</title>
        <authorList>
            <person name="Counts J.A."/>
            <person name="Kelly R.M."/>
        </authorList>
    </citation>
    <scope>NUCLEOTIDE SEQUENCE [LARGE SCALE GENOMIC DNA]</scope>
    <source>
        <strain evidence="2 3">FC6</strain>
    </source>
</reference>
<dbReference type="RefSeq" id="WP_156004803.1">
    <property type="nucleotide sequence ID" value="NZ_CP045483.1"/>
</dbReference>
<accession>A0A650CLF2</accession>
<dbReference type="InterPro" id="IPR023753">
    <property type="entry name" value="FAD/NAD-binding_dom"/>
</dbReference>
<dbReference type="Proteomes" id="UP000423396">
    <property type="component" value="Chromosome"/>
</dbReference>
<dbReference type="InterPro" id="IPR052541">
    <property type="entry name" value="SQRD"/>
</dbReference>
<gene>
    <name evidence="2" type="ORF">D1868_00460</name>
</gene>
<dbReference type="InterPro" id="IPR036188">
    <property type="entry name" value="FAD/NAD-bd_sf"/>
</dbReference>
<evidence type="ECO:0000313" key="2">
    <source>
        <dbReference type="EMBL" id="QGR18619.1"/>
    </source>
</evidence>
<dbReference type="Pfam" id="PF07992">
    <property type="entry name" value="Pyr_redox_2"/>
    <property type="match status" value="1"/>
</dbReference>